<dbReference type="InterPro" id="IPR051454">
    <property type="entry name" value="RNA/ubiquinone_mod_enzymes"/>
</dbReference>
<dbReference type="GO" id="GO:0016787">
    <property type="term" value="F:hydrolase activity"/>
    <property type="evidence" value="ECO:0007669"/>
    <property type="project" value="UniProtKB-KW"/>
</dbReference>
<sequence>MIEIITTVESFEQAKELIEAGTDTLYFGEELFGLRLPASFSREEQRQLVELAHQYGKQANIAVNGIIHPEKMKKVPEYLKFLKEIGVDKITVGDTGIIYTMKKYPELSIPYIFDAETLVTSARQINFWAKKGATGAVLAREVPFEEMKKMEEKLTIPVEVLVYGATCIHQSKRPLLQNYYHFTKQEERADRDRGLFLSEPKKEETHYSIYEDTHGTHIFTSNDLNLSKELNELYKHHFRTWKLDGLFTPGVNFVKITQEFVKAKDLLLADSWNKEQAEAICAAINELHPTNRELDTGFFYIDPEAIK</sequence>
<dbReference type="PANTHER" id="PTHR30217">
    <property type="entry name" value="PEPTIDASE U32 FAMILY"/>
    <property type="match status" value="1"/>
</dbReference>
<reference evidence="1 2" key="1">
    <citation type="submission" date="2018-06" db="EMBL/GenBank/DDBJ databases">
        <authorList>
            <consortium name="Pathogen Informatics"/>
            <person name="Doyle S."/>
        </authorList>
    </citation>
    <scope>NUCLEOTIDE SEQUENCE [LARGE SCALE GENOMIC DNA]</scope>
    <source>
        <strain evidence="1 2">NCTC8129</strain>
    </source>
</reference>
<dbReference type="InterPro" id="IPR058240">
    <property type="entry name" value="rSAM_sf"/>
</dbReference>
<organism evidence="1 2">
    <name type="scientific">Enterococcus durans</name>
    <dbReference type="NCBI Taxonomy" id="53345"/>
    <lineage>
        <taxon>Bacteria</taxon>
        <taxon>Bacillati</taxon>
        <taxon>Bacillota</taxon>
        <taxon>Bacilli</taxon>
        <taxon>Lactobacillales</taxon>
        <taxon>Enterococcaceae</taxon>
        <taxon>Enterococcus</taxon>
    </lineage>
</organism>
<evidence type="ECO:0000313" key="2">
    <source>
        <dbReference type="Proteomes" id="UP000254070"/>
    </source>
</evidence>
<dbReference type="InterPro" id="IPR001539">
    <property type="entry name" value="Peptidase_U32"/>
</dbReference>
<dbReference type="Proteomes" id="UP000254070">
    <property type="component" value="Unassembled WGS sequence"/>
</dbReference>
<name>A0A377KI05_9ENTE</name>
<evidence type="ECO:0000313" key="1">
    <source>
        <dbReference type="EMBL" id="STP28808.1"/>
    </source>
</evidence>
<dbReference type="Pfam" id="PF01136">
    <property type="entry name" value="Peptidase_U32"/>
    <property type="match status" value="1"/>
</dbReference>
<dbReference type="RefSeq" id="WP_115234929.1">
    <property type="nucleotide sequence ID" value="NZ_UGIF01000002.1"/>
</dbReference>
<gene>
    <name evidence="1" type="primary">yhbU_2</name>
    <name evidence="1" type="ORF">NCTC8129_00978</name>
</gene>
<proteinExistence type="predicted"/>
<dbReference type="PANTHER" id="PTHR30217:SF12">
    <property type="entry name" value="U32 FAMILY PEPTIDASE"/>
    <property type="match status" value="1"/>
</dbReference>
<keyword evidence="1" id="KW-0378">Hydrolase</keyword>
<protein>
    <submittedName>
        <fullName evidence="1">U32 family peptidase</fullName>
        <ecNumber evidence="1">3.4.-.-</ecNumber>
    </submittedName>
</protein>
<dbReference type="AlphaFoldDB" id="A0A377KI05"/>
<dbReference type="EC" id="3.4.-.-" evidence="1"/>
<accession>A0A377KI05</accession>
<dbReference type="SUPFAM" id="SSF102114">
    <property type="entry name" value="Radical SAM enzymes"/>
    <property type="match status" value="1"/>
</dbReference>
<dbReference type="EMBL" id="UGIF01000002">
    <property type="protein sequence ID" value="STP28808.1"/>
    <property type="molecule type" value="Genomic_DNA"/>
</dbReference>